<dbReference type="Proteomes" id="UP001195483">
    <property type="component" value="Unassembled WGS sequence"/>
</dbReference>
<reference evidence="2" key="2">
    <citation type="journal article" date="2021" name="Genome Biol. Evol.">
        <title>Developing a high-quality reference genome for a parasitic bivalve with doubly uniparental inheritance (Bivalvia: Unionida).</title>
        <authorList>
            <person name="Smith C.H."/>
        </authorList>
    </citation>
    <scope>NUCLEOTIDE SEQUENCE</scope>
    <source>
        <strain evidence="2">CHS0354</strain>
        <tissue evidence="2">Mantle</tissue>
    </source>
</reference>
<dbReference type="EMBL" id="JAEAOA010001748">
    <property type="protein sequence ID" value="KAK3599670.1"/>
    <property type="molecule type" value="Genomic_DNA"/>
</dbReference>
<evidence type="ECO:0000313" key="3">
    <source>
        <dbReference type="Proteomes" id="UP001195483"/>
    </source>
</evidence>
<reference evidence="2" key="1">
    <citation type="journal article" date="2021" name="Genome Biol. Evol.">
        <title>A High-Quality Reference Genome for a Parasitic Bivalve with Doubly Uniparental Inheritance (Bivalvia: Unionida).</title>
        <authorList>
            <person name="Smith C.H."/>
        </authorList>
    </citation>
    <scope>NUCLEOTIDE SEQUENCE</scope>
    <source>
        <strain evidence="2">CHS0354</strain>
    </source>
</reference>
<evidence type="ECO:0000313" key="2">
    <source>
        <dbReference type="EMBL" id="KAK3599670.1"/>
    </source>
</evidence>
<protein>
    <submittedName>
        <fullName evidence="2">Uncharacterized protein</fullName>
    </submittedName>
</protein>
<keyword evidence="3" id="KW-1185">Reference proteome</keyword>
<gene>
    <name evidence="2" type="ORF">CHS0354_029131</name>
</gene>
<feature type="region of interest" description="Disordered" evidence="1">
    <location>
        <begin position="1"/>
        <end position="43"/>
    </location>
</feature>
<proteinExistence type="predicted"/>
<comment type="caution">
    <text evidence="2">The sequence shown here is derived from an EMBL/GenBank/DDBJ whole genome shotgun (WGS) entry which is preliminary data.</text>
</comment>
<evidence type="ECO:0000256" key="1">
    <source>
        <dbReference type="SAM" id="MobiDB-lite"/>
    </source>
</evidence>
<organism evidence="2 3">
    <name type="scientific">Potamilus streckersoni</name>
    <dbReference type="NCBI Taxonomy" id="2493646"/>
    <lineage>
        <taxon>Eukaryota</taxon>
        <taxon>Metazoa</taxon>
        <taxon>Spiralia</taxon>
        <taxon>Lophotrochozoa</taxon>
        <taxon>Mollusca</taxon>
        <taxon>Bivalvia</taxon>
        <taxon>Autobranchia</taxon>
        <taxon>Heteroconchia</taxon>
        <taxon>Palaeoheterodonta</taxon>
        <taxon>Unionida</taxon>
        <taxon>Unionoidea</taxon>
        <taxon>Unionidae</taxon>
        <taxon>Ambleminae</taxon>
        <taxon>Lampsilini</taxon>
        <taxon>Potamilus</taxon>
    </lineage>
</organism>
<reference evidence="2" key="3">
    <citation type="submission" date="2023-05" db="EMBL/GenBank/DDBJ databases">
        <authorList>
            <person name="Smith C.H."/>
        </authorList>
    </citation>
    <scope>NUCLEOTIDE SEQUENCE</scope>
    <source>
        <strain evidence="2">CHS0354</strain>
        <tissue evidence="2">Mantle</tissue>
    </source>
</reference>
<feature type="compositionally biased region" description="Basic residues" evidence="1">
    <location>
        <begin position="1"/>
        <end position="13"/>
    </location>
</feature>
<sequence>MQIIRGKAKKKHRGESQNENDLPKHTKKRGDWKKEEDEEEIEKNKKTCTIKEDNCRCDSWNQTDMKNTQT</sequence>
<accession>A0AAE0W479</accession>
<name>A0AAE0W479_9BIVA</name>
<dbReference type="AlphaFoldDB" id="A0AAE0W479"/>